<feature type="transmembrane region" description="Helical" evidence="1">
    <location>
        <begin position="201"/>
        <end position="221"/>
    </location>
</feature>
<dbReference type="EC" id="2.3.-.-" evidence="3"/>
<feature type="transmembrane region" description="Helical" evidence="1">
    <location>
        <begin position="326"/>
        <end position="344"/>
    </location>
</feature>
<evidence type="ECO:0000313" key="3">
    <source>
        <dbReference type="EMBL" id="MDO2409368.1"/>
    </source>
</evidence>
<feature type="transmembrane region" description="Helical" evidence="1">
    <location>
        <begin position="153"/>
        <end position="170"/>
    </location>
</feature>
<feature type="transmembrane region" description="Helical" evidence="1">
    <location>
        <begin position="9"/>
        <end position="29"/>
    </location>
</feature>
<accession>A0ABT8T753</accession>
<keyword evidence="4" id="KW-1185">Reference proteome</keyword>
<reference evidence="3 4" key="1">
    <citation type="submission" date="2023-06" db="EMBL/GenBank/DDBJ databases">
        <title>Campylobacter magnum sp. nov., isolated from cecal contents of domestic pigs (Sus scrofa domesticus).</title>
        <authorList>
            <person name="Papic B."/>
            <person name="Gruntar I."/>
        </authorList>
    </citation>
    <scope>NUCLEOTIDE SEQUENCE [LARGE SCALE GENOMIC DNA]</scope>
    <source>
        <strain evidence="4">34484-21</strain>
    </source>
</reference>
<keyword evidence="1" id="KW-0472">Membrane</keyword>
<evidence type="ECO:0000313" key="4">
    <source>
        <dbReference type="Proteomes" id="UP001171111"/>
    </source>
</evidence>
<sequence>MNKQNQNELYFLDILKFFAAISIAVLLHYNDHFLPFLKQENPLKNNAILYFLSINSYIFVEMFFIISGMLFVKAYIEKIQNGLSFFSFFGNRIKRIYPLLIITSLYMYIANYILFEKTNTLWSCGTLELKELILDIIFAGKSILFMPKTLNGPIWYIGVLMLCYLLAYFITKFFKKYCIYCFLLLVIFGLFMNFHQNQYILFNYDIARGLISFFNGSLLMIFLQKQKIFSKKFIKIILVGILIIICYYLYHKQIFLVPQYFTAIASTVIFPLLFIILYGSEFTFLKNKIITTLGDLSYPIYLWNFPIFITLHLLITLNLLNINILSYHFLFLVAIIHIFVAYSYKRLFLI</sequence>
<keyword evidence="1" id="KW-0812">Transmembrane</keyword>
<keyword evidence="1" id="KW-1133">Transmembrane helix</keyword>
<organism evidence="3 4">
    <name type="scientific">Campylobacter magnus</name>
    <dbReference type="NCBI Taxonomy" id="3026462"/>
    <lineage>
        <taxon>Bacteria</taxon>
        <taxon>Pseudomonadati</taxon>
        <taxon>Campylobacterota</taxon>
        <taxon>Epsilonproteobacteria</taxon>
        <taxon>Campylobacterales</taxon>
        <taxon>Campylobacteraceae</taxon>
        <taxon>Campylobacter</taxon>
    </lineage>
</organism>
<evidence type="ECO:0000256" key="1">
    <source>
        <dbReference type="SAM" id="Phobius"/>
    </source>
</evidence>
<feature type="transmembrane region" description="Helical" evidence="1">
    <location>
        <begin position="96"/>
        <end position="115"/>
    </location>
</feature>
<proteinExistence type="predicted"/>
<dbReference type="Proteomes" id="UP001171111">
    <property type="component" value="Unassembled WGS sequence"/>
</dbReference>
<feature type="transmembrane region" description="Helical" evidence="1">
    <location>
        <begin position="233"/>
        <end position="250"/>
    </location>
</feature>
<keyword evidence="3" id="KW-0808">Transferase</keyword>
<protein>
    <submittedName>
        <fullName evidence="3">Acyltransferase</fullName>
        <ecNumber evidence="3">2.3.-.-</ecNumber>
    </submittedName>
</protein>
<evidence type="ECO:0000259" key="2">
    <source>
        <dbReference type="Pfam" id="PF01757"/>
    </source>
</evidence>
<dbReference type="PANTHER" id="PTHR23028">
    <property type="entry name" value="ACETYLTRANSFERASE"/>
    <property type="match status" value="1"/>
</dbReference>
<feature type="transmembrane region" description="Helical" evidence="1">
    <location>
        <begin position="300"/>
        <end position="320"/>
    </location>
</feature>
<dbReference type="InterPro" id="IPR050879">
    <property type="entry name" value="Acyltransferase_3"/>
</dbReference>
<gene>
    <name evidence="3" type="ORF">Q2362_04545</name>
</gene>
<feature type="transmembrane region" description="Helical" evidence="1">
    <location>
        <begin position="49"/>
        <end position="76"/>
    </location>
</feature>
<comment type="caution">
    <text evidence="3">The sequence shown here is derived from an EMBL/GenBank/DDBJ whole genome shotgun (WGS) entry which is preliminary data.</text>
</comment>
<feature type="transmembrane region" description="Helical" evidence="1">
    <location>
        <begin position="256"/>
        <end position="279"/>
    </location>
</feature>
<dbReference type="RefSeq" id="WP_302244248.1">
    <property type="nucleotide sequence ID" value="NZ_JAULJQ010000004.1"/>
</dbReference>
<feature type="transmembrane region" description="Helical" evidence="1">
    <location>
        <begin position="177"/>
        <end position="195"/>
    </location>
</feature>
<dbReference type="EMBL" id="JAULJQ010000004">
    <property type="protein sequence ID" value="MDO2409368.1"/>
    <property type="molecule type" value="Genomic_DNA"/>
</dbReference>
<dbReference type="GO" id="GO:0016746">
    <property type="term" value="F:acyltransferase activity"/>
    <property type="evidence" value="ECO:0007669"/>
    <property type="project" value="UniProtKB-KW"/>
</dbReference>
<feature type="domain" description="Acyltransferase 3" evidence="2">
    <location>
        <begin position="10"/>
        <end position="341"/>
    </location>
</feature>
<name>A0ABT8T753_9BACT</name>
<dbReference type="InterPro" id="IPR002656">
    <property type="entry name" value="Acyl_transf_3_dom"/>
</dbReference>
<dbReference type="Pfam" id="PF01757">
    <property type="entry name" value="Acyl_transf_3"/>
    <property type="match status" value="1"/>
</dbReference>
<keyword evidence="3" id="KW-0012">Acyltransferase</keyword>